<evidence type="ECO:0000313" key="3">
    <source>
        <dbReference type="Proteomes" id="UP000003824"/>
    </source>
</evidence>
<feature type="compositionally biased region" description="Low complexity" evidence="1">
    <location>
        <begin position="42"/>
        <end position="57"/>
    </location>
</feature>
<dbReference type="Proteomes" id="UP000003824">
    <property type="component" value="Unassembled WGS sequence"/>
</dbReference>
<reference evidence="3" key="1">
    <citation type="submission" date="2008-12" db="EMBL/GenBank/DDBJ databases">
        <title>Annotation of Streptomyces ghanaensis ATCC 14672.</title>
        <authorList>
            <consortium name="The Broad Institute Genome Sequencing Platform"/>
            <consortium name="Broad Institute Microbial Sequencing Center"/>
            <person name="Fischbach M."/>
            <person name="Ward D."/>
            <person name="Young S."/>
            <person name="Kodira C.D."/>
            <person name="Zeng Q."/>
            <person name="Koehrsen M."/>
            <person name="Godfrey P."/>
            <person name="Alvarado L."/>
            <person name="Berlin A.M."/>
            <person name="Borenstein D."/>
            <person name="Chen Z."/>
            <person name="Engels R."/>
            <person name="Freedman E."/>
            <person name="Gellesch M."/>
            <person name="Goldberg J."/>
            <person name="Griggs A."/>
            <person name="Gujja S."/>
            <person name="Heiman D.I."/>
            <person name="Hepburn T.A."/>
            <person name="Howarth C."/>
            <person name="Jen D."/>
            <person name="Larson L."/>
            <person name="Lewis B."/>
            <person name="Mehta T."/>
            <person name="Park D."/>
            <person name="Pearson M."/>
            <person name="Roberts A."/>
            <person name="Saif S."/>
            <person name="Shea T.D."/>
            <person name="Shenoy N."/>
            <person name="Sisk P."/>
            <person name="Stolte C."/>
            <person name="Sykes S.N."/>
            <person name="Walk T."/>
            <person name="White J."/>
            <person name="Yandava C."/>
            <person name="Straight P."/>
            <person name="Clardy J."/>
            <person name="Hung D."/>
            <person name="Kolter R."/>
            <person name="Mekalanos J."/>
            <person name="Walker S."/>
            <person name="Walsh C.T."/>
            <person name="Wieland B.L.C."/>
            <person name="Ilzarbe M."/>
            <person name="Galagan J."/>
            <person name="Nusbaum C."/>
            <person name="Birren B."/>
        </authorList>
    </citation>
    <scope>NUCLEOTIDE SEQUENCE [LARGE SCALE GENOMIC DNA]</scope>
    <source>
        <strain evidence="3">ATCC 14672 / DSM 40746 / JCM 4963 / KCTC 9882 / NRRL B-12104 / FH 1290</strain>
    </source>
</reference>
<gene>
    <name evidence="2" type="ORF">SSFG_06708</name>
</gene>
<proteinExistence type="predicted"/>
<evidence type="ECO:0000313" key="2">
    <source>
        <dbReference type="EMBL" id="EFE71470.2"/>
    </source>
</evidence>
<feature type="compositionally biased region" description="Basic residues" evidence="1">
    <location>
        <begin position="1"/>
        <end position="16"/>
    </location>
</feature>
<name>D6A2N2_STRV1</name>
<organism evidence="2 3">
    <name type="scientific">Streptomyces viridosporus (strain ATCC 14672 / DSM 40746 / JCM 4963 / KCTC 9882 / NRRL B-12104 / FH 1290)</name>
    <name type="common">Streptomyces ghanaensis</name>
    <dbReference type="NCBI Taxonomy" id="566461"/>
    <lineage>
        <taxon>Bacteria</taxon>
        <taxon>Bacillati</taxon>
        <taxon>Actinomycetota</taxon>
        <taxon>Actinomycetes</taxon>
        <taxon>Kitasatosporales</taxon>
        <taxon>Streptomycetaceae</taxon>
        <taxon>Streptomyces</taxon>
    </lineage>
</organism>
<sequence length="57" mass="5857">MALRAAPRHRGPRNRRAPTVTRPGRTAAEPITPARCTGSRSAGTGTADTAPTVPAPP</sequence>
<evidence type="ECO:0000256" key="1">
    <source>
        <dbReference type="SAM" id="MobiDB-lite"/>
    </source>
</evidence>
<feature type="region of interest" description="Disordered" evidence="1">
    <location>
        <begin position="1"/>
        <end position="57"/>
    </location>
</feature>
<dbReference type="AlphaFoldDB" id="D6A2N2"/>
<dbReference type="EMBL" id="DS999641">
    <property type="protein sequence ID" value="EFE71470.2"/>
    <property type="molecule type" value="Genomic_DNA"/>
</dbReference>
<accession>D6A2N2</accession>
<protein>
    <submittedName>
        <fullName evidence="2">Predicted protein</fullName>
    </submittedName>
</protein>